<keyword evidence="2" id="KW-0472">Membrane</keyword>
<proteinExistence type="predicted"/>
<gene>
    <name evidence="3" type="ORF">A7979_04755</name>
</gene>
<organism evidence="3 4">
    <name type="scientific">Rothia nasimurium</name>
    <dbReference type="NCBI Taxonomy" id="85336"/>
    <lineage>
        <taxon>Bacteria</taxon>
        <taxon>Bacillati</taxon>
        <taxon>Actinomycetota</taxon>
        <taxon>Actinomycetes</taxon>
        <taxon>Micrococcales</taxon>
        <taxon>Micrococcaceae</taxon>
        <taxon>Rothia</taxon>
    </lineage>
</organism>
<comment type="caution">
    <text evidence="3">The sequence shown here is derived from an EMBL/GenBank/DDBJ whole genome shotgun (WGS) entry which is preliminary data.</text>
</comment>
<reference evidence="3 4" key="1">
    <citation type="submission" date="2016-05" db="EMBL/GenBank/DDBJ databases">
        <title>Draft genome sequence of a porcine commensal Rothia nasimurium.</title>
        <authorList>
            <person name="Gaiser R.A."/>
            <person name="Van Baarlen P."/>
            <person name="Wells J.M."/>
        </authorList>
    </citation>
    <scope>NUCLEOTIDE SEQUENCE [LARGE SCALE GENOMIC DNA]</scope>
    <source>
        <strain evidence="3 4">PT-32</strain>
    </source>
</reference>
<keyword evidence="2" id="KW-0812">Transmembrane</keyword>
<feature type="compositionally biased region" description="Basic and acidic residues" evidence="1">
    <location>
        <begin position="332"/>
        <end position="342"/>
    </location>
</feature>
<evidence type="ECO:0000256" key="2">
    <source>
        <dbReference type="SAM" id="Phobius"/>
    </source>
</evidence>
<sequence>MAAGYVMPITGTGYEKNSQVTISSVGANSNPVSSATFALATGSKTPTVEDLRNSVGTLTVSTDENGEFKAYMVLSPYTTSGVVNMVAHDEKNNISTSDSVIVLGESVAEINTSVDSIEANKAVEIEIEGDKFAPSYTQYPVALQLVRGDEVILSEDINLLPPLADSLWSSFNGVVLTLPEGLSAGDYQIQAVVPDYENIPAEVRGRPLATRNLTVTEKQLVEQPSSESPAPLPSVDSPVLIPSTEETVPTSELPTLEPVPVESDGVKTTEDSQAEHGAETSATPVPVDATEEEETAVAVRTAPYITQKQETPEPAESPLDQNPVWLQASSIKPDDPRVEKESNQQLKSSVLQAQGSKNAESRFDPSAGTDVSQSEGGPSESVVVNVDKSTLWWPIVLLIAVALGVGIFTGSFISRSTRKNDAG</sequence>
<keyword evidence="4" id="KW-1185">Reference proteome</keyword>
<name>A0A1Y1RMU6_9MICC</name>
<accession>A0A1Y1RMU6</accession>
<dbReference type="Proteomes" id="UP000192359">
    <property type="component" value="Unassembled WGS sequence"/>
</dbReference>
<feature type="compositionally biased region" description="Polar residues" evidence="1">
    <location>
        <begin position="244"/>
        <end position="253"/>
    </location>
</feature>
<feature type="compositionally biased region" description="Polar residues" evidence="1">
    <location>
        <begin position="343"/>
        <end position="358"/>
    </location>
</feature>
<feature type="transmembrane region" description="Helical" evidence="2">
    <location>
        <begin position="391"/>
        <end position="413"/>
    </location>
</feature>
<evidence type="ECO:0000256" key="1">
    <source>
        <dbReference type="SAM" id="MobiDB-lite"/>
    </source>
</evidence>
<feature type="compositionally biased region" description="Basic and acidic residues" evidence="1">
    <location>
        <begin position="264"/>
        <end position="278"/>
    </location>
</feature>
<evidence type="ECO:0000313" key="3">
    <source>
        <dbReference type="EMBL" id="ORC15931.1"/>
    </source>
</evidence>
<evidence type="ECO:0000313" key="4">
    <source>
        <dbReference type="Proteomes" id="UP000192359"/>
    </source>
</evidence>
<feature type="region of interest" description="Disordered" evidence="1">
    <location>
        <begin position="220"/>
        <end position="380"/>
    </location>
</feature>
<dbReference type="AlphaFoldDB" id="A0A1Y1RMU6"/>
<protein>
    <submittedName>
        <fullName evidence="3">Uncharacterized protein</fullName>
    </submittedName>
</protein>
<dbReference type="EMBL" id="LXWF01000041">
    <property type="protein sequence ID" value="ORC15931.1"/>
    <property type="molecule type" value="Genomic_DNA"/>
</dbReference>
<keyword evidence="2" id="KW-1133">Transmembrane helix</keyword>